<comment type="caution">
    <text evidence="1">The sequence shown here is derived from an EMBL/GenBank/DDBJ whole genome shotgun (WGS) entry which is preliminary data.</text>
</comment>
<dbReference type="Proteomes" id="UP001548189">
    <property type="component" value="Unassembled WGS sequence"/>
</dbReference>
<dbReference type="InterPro" id="IPR004358">
    <property type="entry name" value="Sig_transdc_His_kin-like_C"/>
</dbReference>
<dbReference type="NCBIfam" id="NF007004">
    <property type="entry name" value="PRK09467.1"/>
    <property type="match status" value="1"/>
</dbReference>
<evidence type="ECO:0000313" key="1">
    <source>
        <dbReference type="EMBL" id="MET1256715.1"/>
    </source>
</evidence>
<dbReference type="PANTHER" id="PTHR44936">
    <property type="entry name" value="SENSOR PROTEIN CREC"/>
    <property type="match status" value="1"/>
</dbReference>
<evidence type="ECO:0000313" key="2">
    <source>
        <dbReference type="Proteomes" id="UP001548189"/>
    </source>
</evidence>
<dbReference type="CDD" id="cd00075">
    <property type="entry name" value="HATPase"/>
    <property type="match status" value="1"/>
</dbReference>
<dbReference type="CDD" id="cd06225">
    <property type="entry name" value="HAMP"/>
    <property type="match status" value="1"/>
</dbReference>
<dbReference type="GO" id="GO:0004673">
    <property type="term" value="F:protein histidine kinase activity"/>
    <property type="evidence" value="ECO:0007669"/>
    <property type="project" value="UniProtKB-EC"/>
</dbReference>
<dbReference type="Gene3D" id="1.10.287.130">
    <property type="match status" value="1"/>
</dbReference>
<dbReference type="SUPFAM" id="SSF47384">
    <property type="entry name" value="Homodimeric domain of signal transducing histidine kinase"/>
    <property type="match status" value="1"/>
</dbReference>
<dbReference type="InterPro" id="IPR003661">
    <property type="entry name" value="HisK_dim/P_dom"/>
</dbReference>
<dbReference type="PROSITE" id="PS50885">
    <property type="entry name" value="HAMP"/>
    <property type="match status" value="1"/>
</dbReference>
<dbReference type="PANTHER" id="PTHR44936:SF5">
    <property type="entry name" value="SENSOR HISTIDINE KINASE ENVZ"/>
    <property type="match status" value="1"/>
</dbReference>
<dbReference type="InterPro" id="IPR005467">
    <property type="entry name" value="His_kinase_dom"/>
</dbReference>
<protein>
    <submittedName>
        <fullName evidence="1">Two-component system sensor histidine kinase EnvZ</fullName>
        <ecNumber evidence="1">2.7.13.3</ecNumber>
    </submittedName>
</protein>
<dbReference type="CDD" id="cd00082">
    <property type="entry name" value="HisKA"/>
    <property type="match status" value="1"/>
</dbReference>
<dbReference type="EC" id="2.7.13.3" evidence="1"/>
<keyword evidence="1" id="KW-0808">Transferase</keyword>
<dbReference type="SUPFAM" id="SSF55874">
    <property type="entry name" value="ATPase domain of HSP90 chaperone/DNA topoisomerase II/histidine kinase"/>
    <property type="match status" value="1"/>
</dbReference>
<accession>A0ABV2BXQ7</accession>
<dbReference type="InterPro" id="IPR003594">
    <property type="entry name" value="HATPase_dom"/>
</dbReference>
<dbReference type="EMBL" id="JBEVCJ010000025">
    <property type="protein sequence ID" value="MET1256715.1"/>
    <property type="molecule type" value="Genomic_DNA"/>
</dbReference>
<dbReference type="Gene3D" id="3.30.565.10">
    <property type="entry name" value="Histidine kinase-like ATPase, C-terminal domain"/>
    <property type="match status" value="1"/>
</dbReference>
<keyword evidence="1" id="KW-0418">Kinase</keyword>
<dbReference type="SMART" id="SM00388">
    <property type="entry name" value="HisKA"/>
    <property type="match status" value="1"/>
</dbReference>
<dbReference type="PRINTS" id="PR00344">
    <property type="entry name" value="BCTRLSENSOR"/>
</dbReference>
<dbReference type="InterPro" id="IPR036890">
    <property type="entry name" value="HATPase_C_sf"/>
</dbReference>
<gene>
    <name evidence="1" type="primary">envZ</name>
    <name evidence="1" type="ORF">ABVT43_16355</name>
</gene>
<dbReference type="Pfam" id="PF02518">
    <property type="entry name" value="HATPase_c"/>
    <property type="match status" value="1"/>
</dbReference>
<dbReference type="InterPro" id="IPR050980">
    <property type="entry name" value="2C_sensor_his_kinase"/>
</dbReference>
<dbReference type="SMART" id="SM00387">
    <property type="entry name" value="HATPase_c"/>
    <property type="match status" value="1"/>
</dbReference>
<reference evidence="1 2" key="1">
    <citation type="submission" date="2024-06" db="EMBL/GenBank/DDBJ databases">
        <authorList>
            <person name="Li F."/>
        </authorList>
    </citation>
    <scope>NUCLEOTIDE SEQUENCE [LARGE SCALE GENOMIC DNA]</scope>
    <source>
        <strain evidence="1 2">GXAS 311</strain>
    </source>
</reference>
<dbReference type="Pfam" id="PF00672">
    <property type="entry name" value="HAMP"/>
    <property type="match status" value="1"/>
</dbReference>
<dbReference type="InterPro" id="IPR036097">
    <property type="entry name" value="HisK_dim/P_sf"/>
</dbReference>
<dbReference type="InterPro" id="IPR003660">
    <property type="entry name" value="HAMP_dom"/>
</dbReference>
<name>A0ABV2BXQ7_9GAMM</name>
<keyword evidence="2" id="KW-1185">Reference proteome</keyword>
<proteinExistence type="predicted"/>
<organism evidence="1 2">
    <name type="scientific">Aliikangiella maris</name>
    <dbReference type="NCBI Taxonomy" id="3162458"/>
    <lineage>
        <taxon>Bacteria</taxon>
        <taxon>Pseudomonadati</taxon>
        <taxon>Pseudomonadota</taxon>
        <taxon>Gammaproteobacteria</taxon>
        <taxon>Oceanospirillales</taxon>
        <taxon>Pleioneaceae</taxon>
        <taxon>Aliikangiella</taxon>
    </lineage>
</organism>
<dbReference type="SMART" id="SM00304">
    <property type="entry name" value="HAMP"/>
    <property type="match status" value="1"/>
</dbReference>
<dbReference type="PROSITE" id="PS50109">
    <property type="entry name" value="HIS_KIN"/>
    <property type="match status" value="1"/>
</dbReference>
<dbReference type="Pfam" id="PF00512">
    <property type="entry name" value="HisKA"/>
    <property type="match status" value="1"/>
</dbReference>
<sequence length="433" mass="48549">MKFLPQSFFGRNALMIATLLVISHVVSYFTVQHFVIDRHNRIVMYLASNQVKLLHIGDEADIPKNLAVGFSQTTQLELYWISGVAPEPLGFQSARYHQGFSEQAERYLGKNTIVKVENSDGIYLWINEANNPKLWIRMPIGDYEGNNPMELFIFTGMLLFLSLTGAWILVFQLHRPLKRLAFAAREVGRGDYPGRLKETGPLELVSVTAAFNQMAADVHQLEEERTLLLAGISHDLRTPITRIRLASEFLSDEDKEIKEGIIADTQDMDDIIDQFIGYVRYGSEERREVGDLRELIQSVIDAAAKQHEGLTGELTELPQVAFKPMAMKRLISNLIENAFRYGKPPVIVTASQTEDSIEVSIRDHGKGILDLDKKRLFQPFARGDKARGGKGSGLGLAIVAKIVEMHGGEIVLNNHPEGGLEAKFSIPVNYTMN</sequence>